<protein>
    <submittedName>
        <fullName evidence="2">Uncharacterized protein</fullName>
    </submittedName>
</protein>
<dbReference type="Proteomes" id="UP000199647">
    <property type="component" value="Unassembled WGS sequence"/>
</dbReference>
<accession>A0A1H9GL84</accession>
<feature type="chain" id="PRO_5011692145" evidence="1">
    <location>
        <begin position="21"/>
        <end position="166"/>
    </location>
</feature>
<organism evidence="2 3">
    <name type="scientific">Faunimonas pinastri</name>
    <dbReference type="NCBI Taxonomy" id="1855383"/>
    <lineage>
        <taxon>Bacteria</taxon>
        <taxon>Pseudomonadati</taxon>
        <taxon>Pseudomonadota</taxon>
        <taxon>Alphaproteobacteria</taxon>
        <taxon>Hyphomicrobiales</taxon>
        <taxon>Afifellaceae</taxon>
        <taxon>Faunimonas</taxon>
    </lineage>
</organism>
<reference evidence="2 3" key="1">
    <citation type="submission" date="2016-10" db="EMBL/GenBank/DDBJ databases">
        <authorList>
            <person name="de Groot N.N."/>
        </authorList>
    </citation>
    <scope>NUCLEOTIDE SEQUENCE [LARGE SCALE GENOMIC DNA]</scope>
    <source>
        <strain evidence="2 3">A52C2</strain>
    </source>
</reference>
<dbReference type="AlphaFoldDB" id="A0A1H9GL84"/>
<dbReference type="OrthoDB" id="9806572at2"/>
<dbReference type="Gene3D" id="2.60.40.1880">
    <property type="entry name" value="Invasion associated locus B (IalB) protein"/>
    <property type="match status" value="1"/>
</dbReference>
<dbReference type="RefSeq" id="WP_092496220.1">
    <property type="nucleotide sequence ID" value="NZ_FOFG01000005.1"/>
</dbReference>
<keyword evidence="3" id="KW-1185">Reference proteome</keyword>
<evidence type="ECO:0000313" key="2">
    <source>
        <dbReference type="EMBL" id="SEQ50688.1"/>
    </source>
</evidence>
<dbReference type="STRING" id="1855383.SAMN05216548_10572"/>
<dbReference type="Pfam" id="PF06776">
    <property type="entry name" value="IalB"/>
    <property type="match status" value="1"/>
</dbReference>
<dbReference type="EMBL" id="FOFG01000005">
    <property type="protein sequence ID" value="SEQ50688.1"/>
    <property type="molecule type" value="Genomic_DNA"/>
</dbReference>
<name>A0A1H9GL84_9HYPH</name>
<dbReference type="InterPro" id="IPR038696">
    <property type="entry name" value="IalB_sf"/>
</dbReference>
<gene>
    <name evidence="2" type="ORF">SAMN05216548_10572</name>
</gene>
<dbReference type="InterPro" id="IPR010642">
    <property type="entry name" value="Invasion_prot_B"/>
</dbReference>
<keyword evidence="1" id="KW-0732">Signal</keyword>
<feature type="signal peptide" evidence="1">
    <location>
        <begin position="1"/>
        <end position="20"/>
    </location>
</feature>
<evidence type="ECO:0000256" key="1">
    <source>
        <dbReference type="SAM" id="SignalP"/>
    </source>
</evidence>
<sequence>MKLQILLALLTLLTATNAWAAPSRLLERAGSWNVMTYKSKHGKVCYFYARPQTRSPAGLDHGDVSFFVSSSPKQGVLGEANFVAGYEFREGSVVGVDVDGENFTMFTKNDSAWLSGREQDRKLLHAMKKGRTMTVRAISARGNPTRYTFALSGVTKAAGDSRKACR</sequence>
<evidence type="ECO:0000313" key="3">
    <source>
        <dbReference type="Proteomes" id="UP000199647"/>
    </source>
</evidence>
<proteinExistence type="predicted"/>